<evidence type="ECO:0000313" key="2">
    <source>
        <dbReference type="Proteomes" id="UP001055879"/>
    </source>
</evidence>
<sequence length="181" mass="20481">MASPSSTKVESFSQNSFPIDNGSISKPLKFNPNNFSLCKSRMMLFLEGVDNRFLTILSDGPLIPKFWDKIVKSPKEKQKDKDIVYQDSVDSSDEERTSAIGRYIVKKPKEYTDEEKRLIGLDSRVRAIIASDHLQSSELGSLMRSSLMSFRETVSELTSETDNFLQTDSELTSETYLLSSD</sequence>
<name>A0ACB8YJX6_ARCLA</name>
<reference evidence="2" key="1">
    <citation type="journal article" date="2022" name="Mol. Ecol. Resour.">
        <title>The genomes of chicory, endive, great burdock and yacon provide insights into Asteraceae palaeo-polyploidization history and plant inulin production.</title>
        <authorList>
            <person name="Fan W."/>
            <person name="Wang S."/>
            <person name="Wang H."/>
            <person name="Wang A."/>
            <person name="Jiang F."/>
            <person name="Liu H."/>
            <person name="Zhao H."/>
            <person name="Xu D."/>
            <person name="Zhang Y."/>
        </authorList>
    </citation>
    <scope>NUCLEOTIDE SEQUENCE [LARGE SCALE GENOMIC DNA]</scope>
    <source>
        <strain evidence="2">cv. Niubang</strain>
    </source>
</reference>
<comment type="caution">
    <text evidence="1">The sequence shown here is derived from an EMBL/GenBank/DDBJ whole genome shotgun (WGS) entry which is preliminary data.</text>
</comment>
<dbReference type="EMBL" id="CM042058">
    <property type="protein sequence ID" value="KAI3685254.1"/>
    <property type="molecule type" value="Genomic_DNA"/>
</dbReference>
<accession>A0ACB8YJX6</accession>
<reference evidence="1 2" key="2">
    <citation type="journal article" date="2022" name="Mol. Ecol. Resour.">
        <title>The genomes of chicory, endive, great burdock and yacon provide insights into Asteraceae paleo-polyploidization history and plant inulin production.</title>
        <authorList>
            <person name="Fan W."/>
            <person name="Wang S."/>
            <person name="Wang H."/>
            <person name="Wang A."/>
            <person name="Jiang F."/>
            <person name="Liu H."/>
            <person name="Zhao H."/>
            <person name="Xu D."/>
            <person name="Zhang Y."/>
        </authorList>
    </citation>
    <scope>NUCLEOTIDE SEQUENCE [LARGE SCALE GENOMIC DNA]</scope>
    <source>
        <strain evidence="2">cv. Niubang</strain>
    </source>
</reference>
<keyword evidence="2" id="KW-1185">Reference proteome</keyword>
<protein>
    <submittedName>
        <fullName evidence="1">Uncharacterized protein</fullName>
    </submittedName>
</protein>
<evidence type="ECO:0000313" key="1">
    <source>
        <dbReference type="EMBL" id="KAI3685254.1"/>
    </source>
</evidence>
<organism evidence="1 2">
    <name type="scientific">Arctium lappa</name>
    <name type="common">Greater burdock</name>
    <name type="synonym">Lappa major</name>
    <dbReference type="NCBI Taxonomy" id="4217"/>
    <lineage>
        <taxon>Eukaryota</taxon>
        <taxon>Viridiplantae</taxon>
        <taxon>Streptophyta</taxon>
        <taxon>Embryophyta</taxon>
        <taxon>Tracheophyta</taxon>
        <taxon>Spermatophyta</taxon>
        <taxon>Magnoliopsida</taxon>
        <taxon>eudicotyledons</taxon>
        <taxon>Gunneridae</taxon>
        <taxon>Pentapetalae</taxon>
        <taxon>asterids</taxon>
        <taxon>campanulids</taxon>
        <taxon>Asterales</taxon>
        <taxon>Asteraceae</taxon>
        <taxon>Carduoideae</taxon>
        <taxon>Cardueae</taxon>
        <taxon>Arctiinae</taxon>
        <taxon>Arctium</taxon>
    </lineage>
</organism>
<gene>
    <name evidence="1" type="ORF">L6452_34492</name>
</gene>
<proteinExistence type="predicted"/>
<dbReference type="Proteomes" id="UP001055879">
    <property type="component" value="Linkage Group LG12"/>
</dbReference>